<dbReference type="Proteomes" id="UP001301769">
    <property type="component" value="Unassembled WGS sequence"/>
</dbReference>
<proteinExistence type="predicted"/>
<feature type="transmembrane region" description="Helical" evidence="2">
    <location>
        <begin position="557"/>
        <end position="579"/>
    </location>
</feature>
<accession>A0AAN6XYN6</accession>
<keyword evidence="4" id="KW-1185">Reference proteome</keyword>
<keyword evidence="2" id="KW-0472">Membrane</keyword>
<sequence>MSLSSISSTDCVIAARHQVVQLLLADNEIEELVITALNDSKIGPRKLARNFRRLLVQLSKDLLQEALSAAHKHAVKLIRSQSMHIANTVNSSVDTSSSPGEMTGSLSRFEGMRNNEHESASEPSDEEQDLEDQEEHQEKKILESSDLEEIKSFIYISPAEDTSLDQEEENQGASGIRVETARPESGTKKRGPVVARMVPSTEVINHTASPMEEEVNKLDCNREDNTALGPRETETNTVTYEKKLRDDKPTSPAPPNYPTTLPEMIDAILEKTHTFGSEPHISAGHDRIRWKCTCGAQLFDDFVELKPGALHNLQSTLEGGQGQPDSPDRSNSQSSWQQSIGDIKRCMSWISRTTSSLWSQKHDTTLPLDQPKSTSNQYSTPLQPYNLLRLLFCIQAGETGLRLHQERLTGVSSDREVLLFLRTEYHRRRKISSWLTFRSVSRVSLARFMVDASSFAEVHQHTQFSDTTDCVCLPPVEKIGTEYACRPAPQTKPQYLPAIGPRYLTHHFNHPECVRPTQRFIYNQLPKHACGQLSASNDQIKFGWGLYFEEGWHWKSIYLVIVLLLASGSLVFGLTWSLTKGDVQGGFAISSVWMTIGSLLLGYIAVRSVS</sequence>
<feature type="transmembrane region" description="Helical" evidence="2">
    <location>
        <begin position="585"/>
        <end position="606"/>
    </location>
</feature>
<keyword evidence="2" id="KW-1133">Transmembrane helix</keyword>
<feature type="region of interest" description="Disordered" evidence="1">
    <location>
        <begin position="158"/>
        <end position="192"/>
    </location>
</feature>
<evidence type="ECO:0000313" key="3">
    <source>
        <dbReference type="EMBL" id="KAK4209359.1"/>
    </source>
</evidence>
<organism evidence="3 4">
    <name type="scientific">Rhypophila decipiens</name>
    <dbReference type="NCBI Taxonomy" id="261697"/>
    <lineage>
        <taxon>Eukaryota</taxon>
        <taxon>Fungi</taxon>
        <taxon>Dikarya</taxon>
        <taxon>Ascomycota</taxon>
        <taxon>Pezizomycotina</taxon>
        <taxon>Sordariomycetes</taxon>
        <taxon>Sordariomycetidae</taxon>
        <taxon>Sordariales</taxon>
        <taxon>Naviculisporaceae</taxon>
        <taxon>Rhypophila</taxon>
    </lineage>
</organism>
<gene>
    <name evidence="3" type="ORF">QBC37DRAFT_450547</name>
</gene>
<protein>
    <submittedName>
        <fullName evidence="3">Uncharacterized protein</fullName>
    </submittedName>
</protein>
<evidence type="ECO:0000256" key="1">
    <source>
        <dbReference type="SAM" id="MobiDB-lite"/>
    </source>
</evidence>
<feature type="region of interest" description="Disordered" evidence="1">
    <location>
        <begin position="314"/>
        <end position="337"/>
    </location>
</feature>
<dbReference type="EMBL" id="MU858207">
    <property type="protein sequence ID" value="KAK4209359.1"/>
    <property type="molecule type" value="Genomic_DNA"/>
</dbReference>
<dbReference type="AlphaFoldDB" id="A0AAN6XYN6"/>
<feature type="region of interest" description="Disordered" evidence="1">
    <location>
        <begin position="114"/>
        <end position="144"/>
    </location>
</feature>
<keyword evidence="2" id="KW-0812">Transmembrane</keyword>
<comment type="caution">
    <text evidence="3">The sequence shown here is derived from an EMBL/GenBank/DDBJ whole genome shotgun (WGS) entry which is preliminary data.</text>
</comment>
<evidence type="ECO:0000256" key="2">
    <source>
        <dbReference type="SAM" id="Phobius"/>
    </source>
</evidence>
<evidence type="ECO:0000313" key="4">
    <source>
        <dbReference type="Proteomes" id="UP001301769"/>
    </source>
</evidence>
<feature type="compositionally biased region" description="Acidic residues" evidence="1">
    <location>
        <begin position="123"/>
        <end position="135"/>
    </location>
</feature>
<reference evidence="3" key="2">
    <citation type="submission" date="2023-05" db="EMBL/GenBank/DDBJ databases">
        <authorList>
            <consortium name="Lawrence Berkeley National Laboratory"/>
            <person name="Steindorff A."/>
            <person name="Hensen N."/>
            <person name="Bonometti L."/>
            <person name="Westerberg I."/>
            <person name="Brannstrom I.O."/>
            <person name="Guillou S."/>
            <person name="Cros-Aarteil S."/>
            <person name="Calhoun S."/>
            <person name="Haridas S."/>
            <person name="Kuo A."/>
            <person name="Mondo S."/>
            <person name="Pangilinan J."/>
            <person name="Riley R."/>
            <person name="Labutti K."/>
            <person name="Andreopoulos B."/>
            <person name="Lipzen A."/>
            <person name="Chen C."/>
            <person name="Yanf M."/>
            <person name="Daum C."/>
            <person name="Ng V."/>
            <person name="Clum A."/>
            <person name="Ohm R."/>
            <person name="Martin F."/>
            <person name="Silar P."/>
            <person name="Natvig D."/>
            <person name="Lalanne C."/>
            <person name="Gautier V."/>
            <person name="Ament-Velasquez S.L."/>
            <person name="Kruys A."/>
            <person name="Hutchinson M.I."/>
            <person name="Powell A.J."/>
            <person name="Barry K."/>
            <person name="Miller A.N."/>
            <person name="Grigoriev I.V."/>
            <person name="Debuchy R."/>
            <person name="Gladieux P."/>
            <person name="Thoren M.H."/>
            <person name="Johannesson H."/>
        </authorList>
    </citation>
    <scope>NUCLEOTIDE SEQUENCE</scope>
    <source>
        <strain evidence="3">PSN293</strain>
    </source>
</reference>
<reference evidence="3" key="1">
    <citation type="journal article" date="2023" name="Mol. Phylogenet. Evol.">
        <title>Genome-scale phylogeny and comparative genomics of the fungal order Sordariales.</title>
        <authorList>
            <person name="Hensen N."/>
            <person name="Bonometti L."/>
            <person name="Westerberg I."/>
            <person name="Brannstrom I.O."/>
            <person name="Guillou S."/>
            <person name="Cros-Aarteil S."/>
            <person name="Calhoun S."/>
            <person name="Haridas S."/>
            <person name="Kuo A."/>
            <person name="Mondo S."/>
            <person name="Pangilinan J."/>
            <person name="Riley R."/>
            <person name="LaButti K."/>
            <person name="Andreopoulos B."/>
            <person name="Lipzen A."/>
            <person name="Chen C."/>
            <person name="Yan M."/>
            <person name="Daum C."/>
            <person name="Ng V."/>
            <person name="Clum A."/>
            <person name="Steindorff A."/>
            <person name="Ohm R.A."/>
            <person name="Martin F."/>
            <person name="Silar P."/>
            <person name="Natvig D.O."/>
            <person name="Lalanne C."/>
            <person name="Gautier V."/>
            <person name="Ament-Velasquez S.L."/>
            <person name="Kruys A."/>
            <person name="Hutchinson M.I."/>
            <person name="Powell A.J."/>
            <person name="Barry K."/>
            <person name="Miller A.N."/>
            <person name="Grigoriev I.V."/>
            <person name="Debuchy R."/>
            <person name="Gladieux P."/>
            <person name="Hiltunen Thoren M."/>
            <person name="Johannesson H."/>
        </authorList>
    </citation>
    <scope>NUCLEOTIDE SEQUENCE</scope>
    <source>
        <strain evidence="3">PSN293</strain>
    </source>
</reference>
<name>A0AAN6XYN6_9PEZI</name>